<proteinExistence type="predicted"/>
<comment type="caution">
    <text evidence="2">The sequence shown here is derived from an EMBL/GenBank/DDBJ whole genome shotgun (WGS) entry which is preliminary data.</text>
</comment>
<dbReference type="InterPro" id="IPR029044">
    <property type="entry name" value="Nucleotide-diphossugar_trans"/>
</dbReference>
<accession>A0A6B0YTQ1</accession>
<dbReference type="PANTHER" id="PTHR43685:SF3">
    <property type="entry name" value="SLR2126 PROTEIN"/>
    <property type="match status" value="1"/>
</dbReference>
<dbReference type="InterPro" id="IPR001173">
    <property type="entry name" value="Glyco_trans_2-like"/>
</dbReference>
<dbReference type="PANTHER" id="PTHR43685">
    <property type="entry name" value="GLYCOSYLTRANSFERASE"/>
    <property type="match status" value="1"/>
</dbReference>
<keyword evidence="2" id="KW-0808">Transferase</keyword>
<evidence type="ECO:0000313" key="2">
    <source>
        <dbReference type="EMBL" id="MXY92838.1"/>
    </source>
</evidence>
<sequence>MRAHFFCPADVAEPWLTDGLTRTMRVSVVATVYNEENSIKRLMDSLLNQSRRPDEIIICDGGSRDETAAILDGFLGEAPGLRILVEKGANISRGRNRAISEAAGPIIACTDAGVRLDRNWLEELVAPFEAGTASEEHSVEAVAGFFLPDVSGPFQAAMGATVLPMAEEIAPERFLPSSRSIAFSKALWRRVGGYPEWLDYCEDLVFDLRIKEAGEEPAFAWAPRAVAYFRPRTELKSFWLQYYRYARGDGKADLWRMRHAIRYAIYLLLIPALLGHALWGQEARWLGWLGLVGGGVVNCAGPWRRLRHLAKDLPFVARVQAALFVPLIRLTGDLAKITGYPVGLNWRRRNLHRPEIHWRDE</sequence>
<dbReference type="GO" id="GO:0016740">
    <property type="term" value="F:transferase activity"/>
    <property type="evidence" value="ECO:0007669"/>
    <property type="project" value="UniProtKB-KW"/>
</dbReference>
<organism evidence="2">
    <name type="scientific">Caldilineaceae bacterium SB0664_bin_27</name>
    <dbReference type="NCBI Taxonomy" id="2605260"/>
    <lineage>
        <taxon>Bacteria</taxon>
        <taxon>Bacillati</taxon>
        <taxon>Chloroflexota</taxon>
        <taxon>Caldilineae</taxon>
        <taxon>Caldilineales</taxon>
        <taxon>Caldilineaceae</taxon>
    </lineage>
</organism>
<dbReference type="InterPro" id="IPR050834">
    <property type="entry name" value="Glycosyltransf_2"/>
</dbReference>
<dbReference type="Pfam" id="PF00535">
    <property type="entry name" value="Glycos_transf_2"/>
    <property type="match status" value="1"/>
</dbReference>
<dbReference type="Gene3D" id="3.90.550.10">
    <property type="entry name" value="Spore Coat Polysaccharide Biosynthesis Protein SpsA, Chain A"/>
    <property type="match status" value="1"/>
</dbReference>
<name>A0A6B0YTQ1_9CHLR</name>
<reference evidence="2" key="1">
    <citation type="submission" date="2019-09" db="EMBL/GenBank/DDBJ databases">
        <title>Characterisation of the sponge microbiome using genome-centric metagenomics.</title>
        <authorList>
            <person name="Engelberts J.P."/>
            <person name="Robbins S.J."/>
            <person name="De Goeij J.M."/>
            <person name="Aranda M."/>
            <person name="Bell S.C."/>
            <person name="Webster N.S."/>
        </authorList>
    </citation>
    <scope>NUCLEOTIDE SEQUENCE</scope>
    <source>
        <strain evidence="2">SB0664_bin_27</strain>
    </source>
</reference>
<dbReference type="SUPFAM" id="SSF53448">
    <property type="entry name" value="Nucleotide-diphospho-sugar transferases"/>
    <property type="match status" value="1"/>
</dbReference>
<gene>
    <name evidence="2" type="ORF">F4Y42_05240</name>
</gene>
<dbReference type="EMBL" id="VXRG01000045">
    <property type="protein sequence ID" value="MXY92838.1"/>
    <property type="molecule type" value="Genomic_DNA"/>
</dbReference>
<dbReference type="AlphaFoldDB" id="A0A6B0YTQ1"/>
<feature type="domain" description="Glycosyltransferase 2-like" evidence="1">
    <location>
        <begin position="27"/>
        <end position="131"/>
    </location>
</feature>
<protein>
    <submittedName>
        <fullName evidence="2">Glycosyltransferase</fullName>
    </submittedName>
</protein>
<evidence type="ECO:0000259" key="1">
    <source>
        <dbReference type="Pfam" id="PF00535"/>
    </source>
</evidence>